<feature type="compositionally biased region" description="Low complexity" evidence="1">
    <location>
        <begin position="41"/>
        <end position="50"/>
    </location>
</feature>
<protein>
    <recommendedName>
        <fullName evidence="4">Apple domain-containing protein</fullName>
    </recommendedName>
</protein>
<gene>
    <name evidence="2" type="ORF">D9Q98_007918</name>
</gene>
<evidence type="ECO:0000256" key="1">
    <source>
        <dbReference type="SAM" id="MobiDB-lite"/>
    </source>
</evidence>
<dbReference type="AlphaFoldDB" id="A0A9D4THT3"/>
<keyword evidence="3" id="KW-1185">Reference proteome</keyword>
<feature type="region of interest" description="Disordered" evidence="1">
    <location>
        <begin position="41"/>
        <end position="60"/>
    </location>
</feature>
<evidence type="ECO:0008006" key="4">
    <source>
        <dbReference type="Google" id="ProtNLM"/>
    </source>
</evidence>
<dbReference type="OrthoDB" id="508259at2759"/>
<proteinExistence type="predicted"/>
<reference evidence="2" key="1">
    <citation type="journal article" date="2019" name="Plant J.">
        <title>Chlorella vulgaris genome assembly and annotation reveals the molecular basis for metabolic acclimation to high light conditions.</title>
        <authorList>
            <person name="Cecchin M."/>
            <person name="Marcolungo L."/>
            <person name="Rossato M."/>
            <person name="Girolomoni L."/>
            <person name="Cosentino E."/>
            <person name="Cuine S."/>
            <person name="Li-Beisson Y."/>
            <person name="Delledonne M."/>
            <person name="Ballottari M."/>
        </authorList>
    </citation>
    <scope>NUCLEOTIDE SEQUENCE</scope>
    <source>
        <strain evidence="2">211/11P</strain>
    </source>
</reference>
<evidence type="ECO:0000313" key="3">
    <source>
        <dbReference type="Proteomes" id="UP001055712"/>
    </source>
</evidence>
<name>A0A9D4THT3_CHLVU</name>
<dbReference type="PANTHER" id="PTHR33344">
    <property type="entry name" value="OS02G0761600 PROTEIN"/>
    <property type="match status" value="1"/>
</dbReference>
<reference evidence="2" key="2">
    <citation type="submission" date="2020-11" db="EMBL/GenBank/DDBJ databases">
        <authorList>
            <person name="Cecchin M."/>
            <person name="Marcolungo L."/>
            <person name="Rossato M."/>
            <person name="Girolomoni L."/>
            <person name="Cosentino E."/>
            <person name="Cuine S."/>
            <person name="Li-Beisson Y."/>
            <person name="Delledonne M."/>
            <person name="Ballottari M."/>
        </authorList>
    </citation>
    <scope>NUCLEOTIDE SEQUENCE</scope>
    <source>
        <strain evidence="2">211/11P</strain>
        <tissue evidence="2">Whole cell</tissue>
    </source>
</reference>
<evidence type="ECO:0000313" key="2">
    <source>
        <dbReference type="EMBL" id="KAI3425948.1"/>
    </source>
</evidence>
<organism evidence="2 3">
    <name type="scientific">Chlorella vulgaris</name>
    <name type="common">Green alga</name>
    <dbReference type="NCBI Taxonomy" id="3077"/>
    <lineage>
        <taxon>Eukaryota</taxon>
        <taxon>Viridiplantae</taxon>
        <taxon>Chlorophyta</taxon>
        <taxon>core chlorophytes</taxon>
        <taxon>Trebouxiophyceae</taxon>
        <taxon>Chlorellales</taxon>
        <taxon>Chlorellaceae</taxon>
        <taxon>Chlorella clade</taxon>
        <taxon>Chlorella</taxon>
    </lineage>
</organism>
<sequence length="241" mass="25979">MAVAKSQGKRTPSKAVFATALMGVVLLFSYALSLSRRRSSSAAADPNAALQQTTSGGSGNKEWQALLETRVCGSPAVDGYAHVKPECLEGSPTNQWWQQHKPTPDDLDVHIERAADYDGLAVGWGIGNTKASIEECAEACRQHVPKGPSIGPFGNLPCNAFAFCAFDTCFEPDAHSHSKGDCWLKFTEAPASPEVNMRGRLPLALQQRHPAAPKEVQWHAGVLLPHGVTLTNGSWSPRHSW</sequence>
<comment type="caution">
    <text evidence="2">The sequence shown here is derived from an EMBL/GenBank/DDBJ whole genome shotgun (WGS) entry which is preliminary data.</text>
</comment>
<dbReference type="EMBL" id="SIDB01000011">
    <property type="protein sequence ID" value="KAI3425948.1"/>
    <property type="molecule type" value="Genomic_DNA"/>
</dbReference>
<accession>A0A9D4THT3</accession>
<dbReference type="Proteomes" id="UP001055712">
    <property type="component" value="Unassembled WGS sequence"/>
</dbReference>